<dbReference type="PANTHER" id="PTHR19303:SF74">
    <property type="entry name" value="POGO TRANSPOSABLE ELEMENT WITH KRAB DOMAIN"/>
    <property type="match status" value="1"/>
</dbReference>
<dbReference type="PANTHER" id="PTHR19303">
    <property type="entry name" value="TRANSPOSON"/>
    <property type="match status" value="1"/>
</dbReference>
<dbReference type="EMBL" id="JNBR01002048">
    <property type="protein sequence ID" value="OQR83922.1"/>
    <property type="molecule type" value="Genomic_DNA"/>
</dbReference>
<dbReference type="OrthoDB" id="128940at2759"/>
<protein>
    <recommendedName>
        <fullName evidence="1">DDE-1 domain-containing protein</fullName>
    </recommendedName>
</protein>
<keyword evidence="3" id="KW-1185">Reference proteome</keyword>
<dbReference type="GO" id="GO:0003677">
    <property type="term" value="F:DNA binding"/>
    <property type="evidence" value="ECO:0007669"/>
    <property type="project" value="TreeGrafter"/>
</dbReference>
<dbReference type="InterPro" id="IPR050863">
    <property type="entry name" value="CenT-Element_Derived"/>
</dbReference>
<accession>A0A1V9YE03</accession>
<reference evidence="2 3" key="1">
    <citation type="journal article" date="2014" name="Genome Biol. Evol.">
        <title>The secreted proteins of Achlya hypogyna and Thraustotheca clavata identify the ancestral oomycete secretome and reveal gene acquisitions by horizontal gene transfer.</title>
        <authorList>
            <person name="Misner I."/>
            <person name="Blouin N."/>
            <person name="Leonard G."/>
            <person name="Richards T.A."/>
            <person name="Lane C.E."/>
        </authorList>
    </citation>
    <scope>NUCLEOTIDE SEQUENCE [LARGE SCALE GENOMIC DNA]</scope>
    <source>
        <strain evidence="2 3">ATCC 48635</strain>
    </source>
</reference>
<dbReference type="AlphaFoldDB" id="A0A1V9YE03"/>
<dbReference type="Proteomes" id="UP000243579">
    <property type="component" value="Unassembled WGS sequence"/>
</dbReference>
<organism evidence="2 3">
    <name type="scientific">Achlya hypogyna</name>
    <name type="common">Oomycete</name>
    <name type="synonym">Protoachlya hypogyna</name>
    <dbReference type="NCBI Taxonomy" id="1202772"/>
    <lineage>
        <taxon>Eukaryota</taxon>
        <taxon>Sar</taxon>
        <taxon>Stramenopiles</taxon>
        <taxon>Oomycota</taxon>
        <taxon>Saprolegniomycetes</taxon>
        <taxon>Saprolegniales</taxon>
        <taxon>Achlyaceae</taxon>
        <taxon>Achlya</taxon>
    </lineage>
</organism>
<proteinExistence type="predicted"/>
<evidence type="ECO:0000313" key="2">
    <source>
        <dbReference type="EMBL" id="OQR83922.1"/>
    </source>
</evidence>
<name>A0A1V9YE03_ACHHY</name>
<dbReference type="STRING" id="1202772.A0A1V9YE03"/>
<sequence>MCLSRSELRYIVHDAAKTTGADVPDSFPNNNWILRFIRRNPTISLRKAQILSFARQKAATEVNVREYYMRLATVIIKYDPGDVYNCDETGVCAQGRTPTRVICPKGMRSNVLRSEDRENVSIMACCSAAGVALPPMYIFAGQRRKLEWGQGAVDGATVAMTDSSMIQGPLFLQWFKWFVDQLDGRPSLLILDGHFSHLGTDIILYARENNVEIFALPAHCSHFLQPCDVGPFKIFKAEVEKAIQAFPLHNRGAQPIRDDIMRLTRVPWLRAFEAKAIVAGFRETGIYPLDVAKMVSGIVGSGPSTVDLPYIQATLKHLRPLEVTERTKRKWSREGLDHTALSVSYRQVDQICDLLNAPKRRRSGGTFLDEGAAKKMAYGGQLMTTDAMVSVMTSLSAERALKCKIKEEKRIVRIEKQRQRDSQNIDRNVAQLQSCEEFKNWYYNHPTTTECIV</sequence>
<dbReference type="GO" id="GO:0005634">
    <property type="term" value="C:nucleus"/>
    <property type="evidence" value="ECO:0007669"/>
    <property type="project" value="TreeGrafter"/>
</dbReference>
<gene>
    <name evidence="2" type="ORF">ACHHYP_14127</name>
</gene>
<dbReference type="Pfam" id="PF03184">
    <property type="entry name" value="DDE_1"/>
    <property type="match status" value="1"/>
</dbReference>
<feature type="domain" description="DDE-1" evidence="1">
    <location>
        <begin position="118"/>
        <end position="246"/>
    </location>
</feature>
<dbReference type="InterPro" id="IPR004875">
    <property type="entry name" value="DDE_SF_endonuclease_dom"/>
</dbReference>
<comment type="caution">
    <text evidence="2">The sequence shown here is derived from an EMBL/GenBank/DDBJ whole genome shotgun (WGS) entry which is preliminary data.</text>
</comment>
<evidence type="ECO:0000313" key="3">
    <source>
        <dbReference type="Proteomes" id="UP000243579"/>
    </source>
</evidence>
<evidence type="ECO:0000259" key="1">
    <source>
        <dbReference type="Pfam" id="PF03184"/>
    </source>
</evidence>